<gene>
    <name evidence="2" type="ORF">E3O44_17265</name>
</gene>
<keyword evidence="1" id="KW-0812">Transmembrane</keyword>
<evidence type="ECO:0000256" key="1">
    <source>
        <dbReference type="SAM" id="Phobius"/>
    </source>
</evidence>
<protein>
    <submittedName>
        <fullName evidence="2">Uncharacterized protein</fullName>
    </submittedName>
</protein>
<keyword evidence="3" id="KW-1185">Reference proteome</keyword>
<name>A0ABY2IAY5_9MICO</name>
<organism evidence="2 3">
    <name type="scientific">Cryobacterium algoricola</name>
    <dbReference type="NCBI Taxonomy" id="1259183"/>
    <lineage>
        <taxon>Bacteria</taxon>
        <taxon>Bacillati</taxon>
        <taxon>Actinomycetota</taxon>
        <taxon>Actinomycetes</taxon>
        <taxon>Micrococcales</taxon>
        <taxon>Microbacteriaceae</taxon>
        <taxon>Cryobacterium</taxon>
    </lineage>
</organism>
<accession>A0ABY2IAY5</accession>
<keyword evidence="1" id="KW-1133">Transmembrane helix</keyword>
<proteinExistence type="predicted"/>
<keyword evidence="1" id="KW-0472">Membrane</keyword>
<dbReference type="RefSeq" id="WP_134536113.1">
    <property type="nucleotide sequence ID" value="NZ_SOFG01000024.1"/>
</dbReference>
<comment type="caution">
    <text evidence="2">The sequence shown here is derived from an EMBL/GenBank/DDBJ whole genome shotgun (WGS) entry which is preliminary data.</text>
</comment>
<dbReference type="EMBL" id="SOFG01000024">
    <property type="protein sequence ID" value="TFB83620.1"/>
    <property type="molecule type" value="Genomic_DNA"/>
</dbReference>
<feature type="transmembrane region" description="Helical" evidence="1">
    <location>
        <begin position="12"/>
        <end position="41"/>
    </location>
</feature>
<feature type="transmembrane region" description="Helical" evidence="1">
    <location>
        <begin position="53"/>
        <end position="72"/>
    </location>
</feature>
<sequence>MSATLLRGVSAYRILWVGLGSAVVFVVAFVSLVVVLVSSTFLQSHTVAATSAWVAWGLCVITVPVSRLWMALARAREIRAGYTTLPREAVFVERLDPVTGAVLRPAGSPIAPGTFMLKSARAYAARNYTLPDAYSPMVPADSSAAPTVLDRIAVPPESVRSAGPSKWWWALILLLVVGFGVRLALIGISVFDEPGPGGGAQGATVFLAIVVAVGACIWVPLGMLRARGRRRNAAVAAAYPSALLVPAGRSEELVETARELQLAAVPIHTYFVWAIDDTGIGLWQGGVKPVQALHLPWSRLSSIEATTVDNGSRTFSAAAFTTIDEHGRTLRLPFLVSGRIPAFPAGGSAVGTTIGAIETKWPHG</sequence>
<feature type="transmembrane region" description="Helical" evidence="1">
    <location>
        <begin position="167"/>
        <end position="191"/>
    </location>
</feature>
<dbReference type="Proteomes" id="UP000297608">
    <property type="component" value="Unassembled WGS sequence"/>
</dbReference>
<evidence type="ECO:0000313" key="3">
    <source>
        <dbReference type="Proteomes" id="UP000297608"/>
    </source>
</evidence>
<feature type="transmembrane region" description="Helical" evidence="1">
    <location>
        <begin position="203"/>
        <end position="221"/>
    </location>
</feature>
<reference evidence="2 3" key="1">
    <citation type="submission" date="2019-03" db="EMBL/GenBank/DDBJ databases">
        <title>Genomics of glacier-inhabiting Cryobacterium strains.</title>
        <authorList>
            <person name="Liu Q."/>
            <person name="Xin Y.-H."/>
        </authorList>
    </citation>
    <scope>NUCLEOTIDE SEQUENCE [LARGE SCALE GENOMIC DNA]</scope>
    <source>
        <strain evidence="2 3">MDB2-B</strain>
    </source>
</reference>
<evidence type="ECO:0000313" key="2">
    <source>
        <dbReference type="EMBL" id="TFB83620.1"/>
    </source>
</evidence>